<keyword evidence="1" id="KW-0812">Transmembrane</keyword>
<keyword evidence="3" id="KW-1185">Reference proteome</keyword>
<gene>
    <name evidence="2" type="ORF">H7U12_00005</name>
</gene>
<comment type="caution">
    <text evidence="2">The sequence shown here is derived from an EMBL/GenBank/DDBJ whole genome shotgun (WGS) entry which is preliminary data.</text>
</comment>
<organism evidence="2 3">
    <name type="scientific">Rufibacter sediminis</name>
    <dbReference type="NCBI Taxonomy" id="2762756"/>
    <lineage>
        <taxon>Bacteria</taxon>
        <taxon>Pseudomonadati</taxon>
        <taxon>Bacteroidota</taxon>
        <taxon>Cytophagia</taxon>
        <taxon>Cytophagales</taxon>
        <taxon>Hymenobacteraceae</taxon>
        <taxon>Rufibacter</taxon>
    </lineage>
</organism>
<accession>A0ABR6VLA1</accession>
<protein>
    <submittedName>
        <fullName evidence="2">DUF4184 family protein</fullName>
    </submittedName>
</protein>
<evidence type="ECO:0000256" key="1">
    <source>
        <dbReference type="SAM" id="Phobius"/>
    </source>
</evidence>
<dbReference type="RefSeq" id="WP_186631055.1">
    <property type="nucleotide sequence ID" value="NZ_JACOAF010000001.1"/>
</dbReference>
<keyword evidence="1" id="KW-0472">Membrane</keyword>
<keyword evidence="1" id="KW-1133">Transmembrane helix</keyword>
<dbReference type="InterPro" id="IPR025238">
    <property type="entry name" value="DUF4184"/>
</dbReference>
<evidence type="ECO:0000313" key="3">
    <source>
        <dbReference type="Proteomes" id="UP000659698"/>
    </source>
</evidence>
<dbReference type="Proteomes" id="UP000659698">
    <property type="component" value="Unassembled WGS sequence"/>
</dbReference>
<feature type="transmembrane region" description="Helical" evidence="1">
    <location>
        <begin position="52"/>
        <end position="73"/>
    </location>
</feature>
<reference evidence="2 3" key="1">
    <citation type="journal article" date="2019" name="Int. J. Syst. Evol. Microbiol.">
        <title>Rufibacter sediminis sp. nov., isolated from freshwater lake sediment.</title>
        <authorList>
            <person name="Qu J.H."/>
            <person name="Zhang L.J."/>
            <person name="Fu Y.H."/>
            <person name="Li H.F."/>
        </authorList>
    </citation>
    <scope>NUCLEOTIDE SEQUENCE [LARGE SCALE GENOMIC DNA]</scope>
    <source>
        <strain evidence="2 3">H-1</strain>
    </source>
</reference>
<name>A0ABR6VLA1_9BACT</name>
<dbReference type="EMBL" id="JACOAF010000001">
    <property type="protein sequence ID" value="MBC3538040.1"/>
    <property type="molecule type" value="Genomic_DNA"/>
</dbReference>
<evidence type="ECO:0000313" key="2">
    <source>
        <dbReference type="EMBL" id="MBC3538040.1"/>
    </source>
</evidence>
<sequence length="243" mass="27313">MPFTFSHPALILPFKNVSGKRVSLTALALGSMAPDFEFFFRMRAETDISHTLKGIFLFDIPVVLLMAMVYHGWVRNPFLAHLPPFLRNRLAVYTSFNWLAYLRENWLIVLTSAFLGTVTHFLCDDFTHHYGWTANNLSLLSASYELAGHSVPGYHILQYLSSLVLGGFLVVEALKLPLTSREGLHPNFSLFWGIVVLITVPTFVLRFTLRDRVMTMDDTIMTAIAAGMLGLLVACTVANLTKK</sequence>
<feature type="transmembrane region" description="Helical" evidence="1">
    <location>
        <begin position="188"/>
        <end position="208"/>
    </location>
</feature>
<dbReference type="Pfam" id="PF13803">
    <property type="entry name" value="DUF4184"/>
    <property type="match status" value="1"/>
</dbReference>
<feature type="transmembrane region" description="Helical" evidence="1">
    <location>
        <begin position="220"/>
        <end position="240"/>
    </location>
</feature>
<proteinExistence type="predicted"/>
<feature type="transmembrane region" description="Helical" evidence="1">
    <location>
        <begin position="156"/>
        <end position="176"/>
    </location>
</feature>